<feature type="transmembrane region" description="Helical" evidence="2">
    <location>
        <begin position="492"/>
        <end position="512"/>
    </location>
</feature>
<feature type="transmembrane region" description="Helical" evidence="2">
    <location>
        <begin position="590"/>
        <end position="610"/>
    </location>
</feature>
<feature type="chain" id="PRO_5031376192" description="Nose resistant-to-fluoxetine protein N-terminal domain-containing protein" evidence="3">
    <location>
        <begin position="19"/>
        <end position="890"/>
    </location>
</feature>
<dbReference type="PANTHER" id="PTHR11161:SF0">
    <property type="entry name" value="O-ACYLTRANSFERASE LIKE PROTEIN"/>
    <property type="match status" value="1"/>
</dbReference>
<feature type="transmembrane region" description="Helical" evidence="2">
    <location>
        <begin position="559"/>
        <end position="578"/>
    </location>
</feature>
<feature type="transmembrane region" description="Helical" evidence="2">
    <location>
        <begin position="700"/>
        <end position="719"/>
    </location>
</feature>
<dbReference type="PANTHER" id="PTHR11161">
    <property type="entry name" value="O-ACYLTRANSFERASE"/>
    <property type="match status" value="1"/>
</dbReference>
<evidence type="ECO:0000313" key="5">
    <source>
        <dbReference type="EMBL" id="CAD7401484.1"/>
    </source>
</evidence>
<keyword evidence="2" id="KW-0472">Membrane</keyword>
<name>A0A7R9CU34_TIMCR</name>
<dbReference type="InterPro" id="IPR006621">
    <property type="entry name" value="Nose-resist-to-fluoxetine_N"/>
</dbReference>
<sequence length="890" mass="100608">MFLTWSVVVLSVLRMTEHVVSVRRADYAEEYIEQDEGRGGNISEVLKEDILRKTLEVLAPTSGHDNDMCREHAQLFQDGVERSEPWALQMLDASVKPTDTWSLGESTVLLGNYNECVSIRGLNRTGQEVFGGQYCLVTSVHKTILPQKVGPVTWSLCAPWSCESVDIQVHLSHVLADKVVFGAFAFVIIGSTIYDYIQDKKKLPDEESFFSPVWGCASSSNPGRVPPSNGPGQRLKDLYPKEGSNYVKVSSHSKWLVASTLTFRKIWSGHLHKVTSGKLRLNVIIWVIPEAKPRPPPRGNTSACMSNSQEKEEPTLSLMEAGQVEWGEQVYGRVKNVAVGEGEWASEWIASLSTRLSHLLAKIFPPILAQHRTNRWRTWFSLPRNLNDLLSVMLPGYTMSSVHGLRFLTAMWVLLLARYRVDVRLPAVINRDDILDQLRDDWTVRPITSARDLAADTFFLLSGMLTCYVFFKDRAVDEKFRKLTLLKFYLYRYVRISCVYAVCIGVSTTLMYQLGSGAMWSSVAGKARERCRIGWWTNLVYVNNFVGSTPSQQCLPQSWWLAADMQLFLLSPLILYPLWKWPRYGRIQLLALLLVSVAVPFWYTYTAAIYEADKARLDPTDEIFFSDEMAFYLRITPYLMGICLGYVLHCTKCPSNLTIMLPQEKPPPVHPTEIRTAISPTSAVELNTSSALANYATEPLVLLGWIISTCSSLIIVYLNQMFPRRDYPLGASFYASFRTSGWAISIAWIIFACERGYGGYAKIIMSWRGFQPLGKLSYCMFLVGDLLFLYQRGSVRAPQYLTHFTQIERALGDALILLCISTVFYLSFELPFINLCRCFLKPEGRRSSAGNLTGGSQLSLARHIQFLSNTNFSLKKPDKTHATIKPSEAN</sequence>
<dbReference type="GO" id="GO:0016747">
    <property type="term" value="F:acyltransferase activity, transferring groups other than amino-acyl groups"/>
    <property type="evidence" value="ECO:0007669"/>
    <property type="project" value="InterPro"/>
</dbReference>
<feature type="region of interest" description="Disordered" evidence="1">
    <location>
        <begin position="295"/>
        <end position="314"/>
    </location>
</feature>
<feature type="transmembrane region" description="Helical" evidence="2">
    <location>
        <begin position="731"/>
        <end position="752"/>
    </location>
</feature>
<reference evidence="5" key="1">
    <citation type="submission" date="2020-11" db="EMBL/GenBank/DDBJ databases">
        <authorList>
            <person name="Tran Van P."/>
        </authorList>
    </citation>
    <scope>NUCLEOTIDE SEQUENCE</scope>
</reference>
<organism evidence="5">
    <name type="scientific">Timema cristinae</name>
    <name type="common">Walking stick</name>
    <dbReference type="NCBI Taxonomy" id="61476"/>
    <lineage>
        <taxon>Eukaryota</taxon>
        <taxon>Metazoa</taxon>
        <taxon>Ecdysozoa</taxon>
        <taxon>Arthropoda</taxon>
        <taxon>Hexapoda</taxon>
        <taxon>Insecta</taxon>
        <taxon>Pterygota</taxon>
        <taxon>Neoptera</taxon>
        <taxon>Polyneoptera</taxon>
        <taxon>Phasmatodea</taxon>
        <taxon>Timematodea</taxon>
        <taxon>Timematoidea</taxon>
        <taxon>Timematidae</taxon>
        <taxon>Timema</taxon>
    </lineage>
</organism>
<feature type="compositionally biased region" description="Polar residues" evidence="1">
    <location>
        <begin position="299"/>
        <end position="308"/>
    </location>
</feature>
<gene>
    <name evidence="5" type="ORF">TCEB3V08_LOCUS6027</name>
</gene>
<dbReference type="Pfam" id="PF20146">
    <property type="entry name" value="NRF"/>
    <property type="match status" value="1"/>
</dbReference>
<keyword evidence="2" id="KW-0812">Transmembrane</keyword>
<keyword evidence="3" id="KW-0732">Signal</keyword>
<evidence type="ECO:0000259" key="4">
    <source>
        <dbReference type="SMART" id="SM00703"/>
    </source>
</evidence>
<evidence type="ECO:0000256" key="2">
    <source>
        <dbReference type="SAM" id="Phobius"/>
    </source>
</evidence>
<feature type="transmembrane region" description="Helical" evidence="2">
    <location>
        <begin position="810"/>
        <end position="828"/>
    </location>
</feature>
<evidence type="ECO:0000256" key="3">
    <source>
        <dbReference type="SAM" id="SignalP"/>
    </source>
</evidence>
<dbReference type="AlphaFoldDB" id="A0A7R9CU34"/>
<dbReference type="SMART" id="SM00703">
    <property type="entry name" value="NRF"/>
    <property type="match status" value="1"/>
</dbReference>
<evidence type="ECO:0000256" key="1">
    <source>
        <dbReference type="SAM" id="MobiDB-lite"/>
    </source>
</evidence>
<dbReference type="InterPro" id="IPR052728">
    <property type="entry name" value="O2_lipid_transport_reg"/>
</dbReference>
<dbReference type="InterPro" id="IPR002656">
    <property type="entry name" value="Acyl_transf_3_dom"/>
</dbReference>
<feature type="transmembrane region" description="Helical" evidence="2">
    <location>
        <begin position="630"/>
        <end position="648"/>
    </location>
</feature>
<accession>A0A7R9CU34</accession>
<feature type="signal peptide" evidence="3">
    <location>
        <begin position="1"/>
        <end position="18"/>
    </location>
</feature>
<feature type="transmembrane region" description="Helical" evidence="2">
    <location>
        <begin position="773"/>
        <end position="790"/>
    </location>
</feature>
<dbReference type="Pfam" id="PF01757">
    <property type="entry name" value="Acyl_transf_3"/>
    <property type="match status" value="1"/>
</dbReference>
<keyword evidence="2" id="KW-1133">Transmembrane helix</keyword>
<feature type="transmembrane region" description="Helical" evidence="2">
    <location>
        <begin position="453"/>
        <end position="471"/>
    </location>
</feature>
<feature type="domain" description="Nose resistant-to-fluoxetine protein N-terminal" evidence="4">
    <location>
        <begin position="66"/>
        <end position="187"/>
    </location>
</feature>
<proteinExistence type="predicted"/>
<protein>
    <recommendedName>
        <fullName evidence="4">Nose resistant-to-fluoxetine protein N-terminal domain-containing protein</fullName>
    </recommendedName>
</protein>
<dbReference type="EMBL" id="OC318323">
    <property type="protein sequence ID" value="CAD7401484.1"/>
    <property type="molecule type" value="Genomic_DNA"/>
</dbReference>